<dbReference type="Pfam" id="PF09346">
    <property type="entry name" value="SMI1_KNR4"/>
    <property type="match status" value="1"/>
</dbReference>
<dbReference type="SUPFAM" id="SSF160631">
    <property type="entry name" value="SMI1/KNR4-like"/>
    <property type="match status" value="1"/>
</dbReference>
<accession>A0ABY0ZEV4</accession>
<dbReference type="Gene3D" id="3.40.1580.10">
    <property type="entry name" value="SMI1/KNR4-like"/>
    <property type="match status" value="1"/>
</dbReference>
<name>A0ABY0ZEV4_9PSED</name>
<proteinExistence type="predicted"/>
<comment type="caution">
    <text evidence="2">The sequence shown here is derived from an EMBL/GenBank/DDBJ whole genome shotgun (WGS) entry which is preliminary data.</text>
</comment>
<protein>
    <submittedName>
        <fullName evidence="2">SMI1 / KNR4 family (SUKH-1)</fullName>
    </submittedName>
</protein>
<sequence length="127" mass="13673">MNISNVGGVAIVNGAISSVRLVELQEGFHVQLPDAYVQMLNLADGFSLKNGVILYSSSELIERNKTLEVEKYASAYLTIGDDSGGRSIMLPLAGKGVYLVDQGSMDPDEFKRIGMSLTDWIADGCVL</sequence>
<reference evidence="2 3" key="1">
    <citation type="submission" date="2016-10" db="EMBL/GenBank/DDBJ databases">
        <authorList>
            <person name="Varghese N."/>
            <person name="Submissions S."/>
        </authorList>
    </citation>
    <scope>NUCLEOTIDE SEQUENCE [LARGE SCALE GENOMIC DNA]</scope>
    <source>
        <strain evidence="2 3">BS3780</strain>
    </source>
</reference>
<organism evidence="2 3">
    <name type="scientific">Pseudomonas kilonensis</name>
    <dbReference type="NCBI Taxonomy" id="132476"/>
    <lineage>
        <taxon>Bacteria</taxon>
        <taxon>Pseudomonadati</taxon>
        <taxon>Pseudomonadota</taxon>
        <taxon>Gammaproteobacteria</taxon>
        <taxon>Pseudomonadales</taxon>
        <taxon>Pseudomonadaceae</taxon>
        <taxon>Pseudomonas</taxon>
    </lineage>
</organism>
<evidence type="ECO:0000259" key="1">
    <source>
        <dbReference type="Pfam" id="PF09346"/>
    </source>
</evidence>
<evidence type="ECO:0000313" key="2">
    <source>
        <dbReference type="EMBL" id="SEE58040.1"/>
    </source>
</evidence>
<dbReference type="RefSeq" id="WP_053186140.1">
    <property type="nucleotide sequence ID" value="NZ_FNTT01000002.1"/>
</dbReference>
<keyword evidence="3" id="KW-1185">Reference proteome</keyword>
<dbReference type="InterPro" id="IPR037883">
    <property type="entry name" value="Knr4/Smi1-like_sf"/>
</dbReference>
<evidence type="ECO:0000313" key="3">
    <source>
        <dbReference type="Proteomes" id="UP000183915"/>
    </source>
</evidence>
<dbReference type="EMBL" id="FNTT01000002">
    <property type="protein sequence ID" value="SEE58040.1"/>
    <property type="molecule type" value="Genomic_DNA"/>
</dbReference>
<dbReference type="InterPro" id="IPR018958">
    <property type="entry name" value="Knr4/Smi1-like_dom"/>
</dbReference>
<dbReference type="Proteomes" id="UP000183915">
    <property type="component" value="Unassembled WGS sequence"/>
</dbReference>
<gene>
    <name evidence="2" type="ORF">SAMN04490188_4530</name>
</gene>
<feature type="domain" description="Knr4/Smi1-like" evidence="1">
    <location>
        <begin position="17"/>
        <end position="122"/>
    </location>
</feature>